<dbReference type="AlphaFoldDB" id="D4RXH6"/>
<dbReference type="RefSeq" id="WP_005601423.1">
    <property type="nucleotide sequence ID" value="NZ_GG663520.1"/>
</dbReference>
<dbReference type="Proteomes" id="UP000006238">
    <property type="component" value="Unassembled WGS sequence"/>
</dbReference>
<dbReference type="GeneID" id="98919326"/>
<reference evidence="2 3" key="1">
    <citation type="submission" date="2010-02" db="EMBL/GenBank/DDBJ databases">
        <authorList>
            <person name="Weinstock G."/>
            <person name="Sodergren E."/>
            <person name="Clifton S."/>
            <person name="Fulton L."/>
            <person name="Fulton B."/>
            <person name="Courtney L."/>
            <person name="Fronick C."/>
            <person name="Harrison M."/>
            <person name="Strong C."/>
            <person name="Farmer C."/>
            <person name="Delahaunty K."/>
            <person name="Markovic C."/>
            <person name="Hall O."/>
            <person name="Minx P."/>
            <person name="Tomlinson C."/>
            <person name="Mitreva M."/>
            <person name="Nelson J."/>
            <person name="Hou S."/>
            <person name="Wollam A."/>
            <person name="Pepin K.H."/>
            <person name="Johnson M."/>
            <person name="Bhonagiri V."/>
            <person name="Zhang X."/>
            <person name="Suruliraj S."/>
            <person name="Warren W."/>
            <person name="Chinwalla A."/>
            <person name="Mardis E.R."/>
            <person name="Wilson R.K."/>
        </authorList>
    </citation>
    <scope>NUCLEOTIDE SEQUENCE [LARGE SCALE GENOMIC DNA]</scope>
    <source>
        <strain evidence="2 3">DSM 2876</strain>
    </source>
</reference>
<dbReference type="Pfam" id="PF04397">
    <property type="entry name" value="LytTR"/>
    <property type="match status" value="1"/>
</dbReference>
<organism evidence="2 3">
    <name type="scientific">Eshraghiella crossota DSM 2876</name>
    <dbReference type="NCBI Taxonomy" id="511680"/>
    <lineage>
        <taxon>Bacteria</taxon>
        <taxon>Bacillati</taxon>
        <taxon>Bacillota</taxon>
        <taxon>Clostridia</taxon>
        <taxon>Lachnospirales</taxon>
        <taxon>Lachnospiraceae</taxon>
        <taxon>Eshraghiella</taxon>
    </lineage>
</organism>
<comment type="caution">
    <text evidence="2">The sequence shown here is derived from an EMBL/GenBank/DDBJ whole genome shotgun (WGS) entry which is preliminary data.</text>
</comment>
<dbReference type="PROSITE" id="PS50930">
    <property type="entry name" value="HTH_LYTTR"/>
    <property type="match status" value="1"/>
</dbReference>
<dbReference type="PANTHER" id="PTHR37299:SF1">
    <property type="entry name" value="STAGE 0 SPORULATION PROTEIN A HOMOLOG"/>
    <property type="match status" value="1"/>
</dbReference>
<name>D4RXH6_9FIRM</name>
<evidence type="ECO:0000313" key="2">
    <source>
        <dbReference type="EMBL" id="EFF69338.1"/>
    </source>
</evidence>
<gene>
    <name evidence="2" type="ORF">BUTYVIB_00527</name>
</gene>
<feature type="domain" description="HTH LytTR-type" evidence="1">
    <location>
        <begin position="6"/>
        <end position="104"/>
    </location>
</feature>
<sequence length="109" mass="12839">MDSRIFSKQYGGGVALLRQSEIVYLHVDDKYINIYTDTNKYYVRSSLNECMRKLEKNFVRISRNVVVNFDNAVCVQDGEVIVNNGDKLIVSRRRWKEVKMAYMVYLSEK</sequence>
<dbReference type="STRING" id="45851.BHV86_02780"/>
<evidence type="ECO:0000259" key="1">
    <source>
        <dbReference type="PROSITE" id="PS50930"/>
    </source>
</evidence>
<keyword evidence="2" id="KW-0238">DNA-binding</keyword>
<dbReference type="GO" id="GO:0000156">
    <property type="term" value="F:phosphorelay response regulator activity"/>
    <property type="evidence" value="ECO:0007669"/>
    <property type="project" value="InterPro"/>
</dbReference>
<dbReference type="InterPro" id="IPR007492">
    <property type="entry name" value="LytTR_DNA-bd_dom"/>
</dbReference>
<dbReference type="InterPro" id="IPR046947">
    <property type="entry name" value="LytR-like"/>
</dbReference>
<dbReference type="SMART" id="SM00850">
    <property type="entry name" value="LytTR"/>
    <property type="match status" value="1"/>
</dbReference>
<evidence type="ECO:0000313" key="3">
    <source>
        <dbReference type="Proteomes" id="UP000006238"/>
    </source>
</evidence>
<dbReference type="GO" id="GO:0003677">
    <property type="term" value="F:DNA binding"/>
    <property type="evidence" value="ECO:0007669"/>
    <property type="project" value="UniProtKB-KW"/>
</dbReference>
<dbReference type="EMBL" id="ABWN01000019">
    <property type="protein sequence ID" value="EFF69338.1"/>
    <property type="molecule type" value="Genomic_DNA"/>
</dbReference>
<dbReference type="Gene3D" id="2.40.50.1020">
    <property type="entry name" value="LytTr DNA-binding domain"/>
    <property type="match status" value="1"/>
</dbReference>
<dbReference type="HOGENOM" id="CLU_2178961_0_0_9"/>
<proteinExistence type="predicted"/>
<protein>
    <submittedName>
        <fullName evidence="2">LytTr DNA-binding domain protein</fullName>
    </submittedName>
</protein>
<accession>D4RXH6</accession>
<keyword evidence="3" id="KW-1185">Reference proteome</keyword>
<dbReference type="PANTHER" id="PTHR37299">
    <property type="entry name" value="TRANSCRIPTIONAL REGULATOR-RELATED"/>
    <property type="match status" value="1"/>
</dbReference>